<feature type="region of interest" description="Disordered" evidence="2">
    <location>
        <begin position="691"/>
        <end position="725"/>
    </location>
</feature>
<feature type="compositionally biased region" description="Polar residues" evidence="2">
    <location>
        <begin position="505"/>
        <end position="521"/>
    </location>
</feature>
<dbReference type="VEuPathDB" id="FungiDB:Z517_05861"/>
<dbReference type="Pfam" id="PF00385">
    <property type="entry name" value="Chromo"/>
    <property type="match status" value="1"/>
</dbReference>
<reference evidence="4 5" key="1">
    <citation type="submission" date="2015-01" db="EMBL/GenBank/DDBJ databases">
        <title>The Genome Sequence of Fonsecaea pedrosoi CBS 271.37.</title>
        <authorList>
            <consortium name="The Broad Institute Genomics Platform"/>
            <person name="Cuomo C."/>
            <person name="de Hoog S."/>
            <person name="Gorbushina A."/>
            <person name="Stielow B."/>
            <person name="Teixiera M."/>
            <person name="Abouelleil A."/>
            <person name="Chapman S.B."/>
            <person name="Priest M."/>
            <person name="Young S.K."/>
            <person name="Wortman J."/>
            <person name="Nusbaum C."/>
            <person name="Birren B."/>
        </authorList>
    </citation>
    <scope>NUCLEOTIDE SEQUENCE [LARGE SCALE GENOMIC DNA]</scope>
    <source>
        <strain evidence="4 5">CBS 271.37</strain>
    </source>
</reference>
<dbReference type="InterPro" id="IPR016197">
    <property type="entry name" value="Chromo-like_dom_sf"/>
</dbReference>
<dbReference type="Gene3D" id="2.40.50.40">
    <property type="match status" value="1"/>
</dbReference>
<dbReference type="AlphaFoldDB" id="A0A0D2H3L4"/>
<dbReference type="HOGENOM" id="CLU_009138_0_0_1"/>
<feature type="compositionally biased region" description="Polar residues" evidence="2">
    <location>
        <begin position="481"/>
        <end position="496"/>
    </location>
</feature>
<accession>A0A0D2H3L4</accession>
<feature type="compositionally biased region" description="Low complexity" evidence="2">
    <location>
        <begin position="393"/>
        <end position="406"/>
    </location>
</feature>
<feature type="compositionally biased region" description="Polar residues" evidence="2">
    <location>
        <begin position="374"/>
        <end position="392"/>
    </location>
</feature>
<dbReference type="InterPro" id="IPR023780">
    <property type="entry name" value="Chromo_domain"/>
</dbReference>
<evidence type="ECO:0000256" key="1">
    <source>
        <dbReference type="ARBA" id="ARBA00011353"/>
    </source>
</evidence>
<keyword evidence="5" id="KW-1185">Reference proteome</keyword>
<dbReference type="Proteomes" id="UP000053029">
    <property type="component" value="Unassembled WGS sequence"/>
</dbReference>
<comment type="subunit">
    <text evidence="1">Component of the NuA4 histone acetyltransferase complex.</text>
</comment>
<evidence type="ECO:0000313" key="4">
    <source>
        <dbReference type="EMBL" id="KIW79249.1"/>
    </source>
</evidence>
<dbReference type="OrthoDB" id="1918685at2759"/>
<dbReference type="GeneID" id="25305351"/>
<organism evidence="4 5">
    <name type="scientific">Fonsecaea pedrosoi CBS 271.37</name>
    <dbReference type="NCBI Taxonomy" id="1442368"/>
    <lineage>
        <taxon>Eukaryota</taxon>
        <taxon>Fungi</taxon>
        <taxon>Dikarya</taxon>
        <taxon>Ascomycota</taxon>
        <taxon>Pezizomycotina</taxon>
        <taxon>Eurotiomycetes</taxon>
        <taxon>Chaetothyriomycetidae</taxon>
        <taxon>Chaetothyriales</taxon>
        <taxon>Herpotrichiellaceae</taxon>
        <taxon>Fonsecaea</taxon>
    </lineage>
</organism>
<name>A0A0D2H3L4_9EURO</name>
<dbReference type="STRING" id="1442368.A0A0D2H3L4"/>
<dbReference type="InterPro" id="IPR000953">
    <property type="entry name" value="Chromo/chromo_shadow_dom"/>
</dbReference>
<feature type="compositionally biased region" description="Basic and acidic residues" evidence="2">
    <location>
        <begin position="691"/>
        <end position="702"/>
    </location>
</feature>
<feature type="compositionally biased region" description="Basic and acidic residues" evidence="2">
    <location>
        <begin position="89"/>
        <end position="102"/>
    </location>
</feature>
<feature type="region of interest" description="Disordered" evidence="2">
    <location>
        <begin position="750"/>
        <end position="782"/>
    </location>
</feature>
<protein>
    <submittedName>
        <fullName evidence="4">Unplaced genomic scaffold supercont1.4, whole genome shotgun sequence</fullName>
    </submittedName>
</protein>
<gene>
    <name evidence="4" type="ORF">Z517_05861</name>
</gene>
<dbReference type="GO" id="GO:0006338">
    <property type="term" value="P:chromatin remodeling"/>
    <property type="evidence" value="ECO:0007669"/>
    <property type="project" value="UniProtKB-ARBA"/>
</dbReference>
<feature type="region of interest" description="Disordered" evidence="2">
    <location>
        <begin position="89"/>
        <end position="234"/>
    </location>
</feature>
<dbReference type="PROSITE" id="PS50013">
    <property type="entry name" value="CHROMO_2"/>
    <property type="match status" value="1"/>
</dbReference>
<dbReference type="SUPFAM" id="SSF54160">
    <property type="entry name" value="Chromo domain-like"/>
    <property type="match status" value="1"/>
</dbReference>
<sequence length="1145" mass="128478">MSDASDGVTTTVEEPEYIVERILYQDDRTGKPLFLVKWEGYGDEECTWEPAEHFTDQRTLDDWERQRAAQDFLDEEELAMVQARMKDFQDATARKKRQEALRRMSKRTLSRRSSSRTPKSESPESPSSAKRSRSSHPNPADQPGRKRPRASRSPTIKDEASQGSEVVDATPAQRRHPQNSTEKDAASAQSTLSQEKAAIPLATTGDLRNPNSPPSPLALAHGDTVPHRSSDAHRTEAYVQMSPAAPNKTKTIVNPTLGPQHNKQGGANTMTVRKKLGNTHASPLAANAEHGKAGKRFKSMRHMHNYTKMARRERTPDISKLDLIEADAWPLPGRIEPSLKIQDDAPRHKRDNSPLFLPEDNNVVLPQAEDQQTRKGNATGPNQYLPSGQSPQAMAASLSSSTAPSTPQHPHVNQGSSRQSRKDILTETQPSSVRTKSRGLTPPGPSTNAFAERRPSPSRPRTNCATSSQAVRSDAPVKAPTSISMSTVQQQSQDVSYNHGPSKEPMTSSLGRMPSSGTDHGTMSELKISLRFGGLVVGVVSLVGMPGWLINKLHKLRGVARDWQEHLLTMEFKNKFVMKARGFSDFTTRLHWKQHGTFSIRGDGAKQRDIEQLGKHLKDNDLVAVWEYPTPGDTLILIMYSSPPPRWAGIDEGPVGKSAFPLKVVVRNKLAGFSMETGSARTEYVPRLNAERDTNLPIDKPKSSQPALRLSTRENAGVDTQTPAEQVVTTTTPMTTPAKEHTGLVDSYIQSPVKAPTPAPKSATPTRREGESPAQDASVHPEENALIKPAPGRLSFSADFAQLFGDVNVKKSGRKARVMICFGGSNPVEAEAVKQWLQQHLNPRRIFIDTAKDDWEEFRDGLSDEIAAILFHERHRAYCDLFEFFKVLRCQYVFCHELLFSSPLPGLQLENAEAKQRSPLRRLFPRGTALCITEDALVCHPEEVTWIMRWFEEQSGNRPLSWRLGLPPDISGWLLRKRNESPGLEPKYDGIIGSVNRLNLRSSHASWNSQIPNPDEFTHSQPWDRSFELIQSPSALPGPGTWNDAEFDKESLKARDKLLLEWFVAWAAGNSHNHRHFIYLDSTPRNNKTENRSWHIDFRDIKSFVMEERRRLHEEEEKKKKKKKKKKREEERLRESEKRQASVSF</sequence>
<dbReference type="RefSeq" id="XP_013283057.1">
    <property type="nucleotide sequence ID" value="XM_013427603.1"/>
</dbReference>
<dbReference type="CDD" id="cd18966">
    <property type="entry name" value="chromodomain"/>
    <property type="match status" value="1"/>
</dbReference>
<dbReference type="EMBL" id="KN846972">
    <property type="protein sequence ID" value="KIW79249.1"/>
    <property type="molecule type" value="Genomic_DNA"/>
</dbReference>
<feature type="compositionally biased region" description="Polar residues" evidence="2">
    <location>
        <begin position="459"/>
        <end position="471"/>
    </location>
</feature>
<evidence type="ECO:0000259" key="3">
    <source>
        <dbReference type="PROSITE" id="PS50013"/>
    </source>
</evidence>
<evidence type="ECO:0000313" key="5">
    <source>
        <dbReference type="Proteomes" id="UP000053029"/>
    </source>
</evidence>
<feature type="region of interest" description="Disordered" evidence="2">
    <location>
        <begin position="334"/>
        <end position="522"/>
    </location>
</feature>
<feature type="compositionally biased region" description="Basic residues" evidence="2">
    <location>
        <begin position="103"/>
        <end position="114"/>
    </location>
</feature>
<dbReference type="SMART" id="SM00298">
    <property type="entry name" value="CHROMO"/>
    <property type="match status" value="1"/>
</dbReference>
<feature type="compositionally biased region" description="Low complexity" evidence="2">
    <location>
        <begin position="751"/>
        <end position="765"/>
    </location>
</feature>
<feature type="region of interest" description="Disordered" evidence="2">
    <location>
        <begin position="1110"/>
        <end position="1145"/>
    </location>
</feature>
<feature type="compositionally biased region" description="Basic and acidic residues" evidence="2">
    <location>
        <begin position="224"/>
        <end position="234"/>
    </location>
</feature>
<feature type="domain" description="Chromo" evidence="3">
    <location>
        <begin position="17"/>
        <end position="75"/>
    </location>
</feature>
<feature type="compositionally biased region" description="Basic and acidic residues" evidence="2">
    <location>
        <begin position="1128"/>
        <end position="1145"/>
    </location>
</feature>
<proteinExistence type="predicted"/>
<evidence type="ECO:0000256" key="2">
    <source>
        <dbReference type="SAM" id="MobiDB-lite"/>
    </source>
</evidence>